<dbReference type="GO" id="GO:0016491">
    <property type="term" value="F:oxidoreductase activity"/>
    <property type="evidence" value="ECO:0007669"/>
    <property type="project" value="TreeGrafter"/>
</dbReference>
<organism evidence="1 2">
    <name type="scientific">Spiribacter salinus</name>
    <dbReference type="NCBI Taxonomy" id="1335746"/>
    <lineage>
        <taxon>Bacteria</taxon>
        <taxon>Pseudomonadati</taxon>
        <taxon>Pseudomonadota</taxon>
        <taxon>Gammaproteobacteria</taxon>
        <taxon>Chromatiales</taxon>
        <taxon>Ectothiorhodospiraceae</taxon>
        <taxon>Spiribacter</taxon>
    </lineage>
</organism>
<reference evidence="1 2" key="1">
    <citation type="submission" date="2019-06" db="EMBL/GenBank/DDBJ databases">
        <title>Metagenome assembled Genome of Spiribacter salinus SL48-SHIP from the microbial mat of Salt Lake 48 (Novosibirsk region, Russia).</title>
        <authorList>
            <person name="Shipova A."/>
            <person name="Rozanov A.S."/>
            <person name="Bryanskaya A.V."/>
            <person name="Peltek S.E."/>
        </authorList>
    </citation>
    <scope>NUCLEOTIDE SEQUENCE [LARGE SCALE GENOMIC DNA]</scope>
    <source>
        <strain evidence="1">SL48-SHIP-2</strain>
    </source>
</reference>
<dbReference type="Gene3D" id="3.40.50.720">
    <property type="entry name" value="NAD(P)-binding Rossmann-like Domain"/>
    <property type="match status" value="1"/>
</dbReference>
<dbReference type="Pfam" id="PF00106">
    <property type="entry name" value="adh_short"/>
    <property type="match status" value="1"/>
</dbReference>
<sequence>MGRDVLIVGGQGGIGRALVESLRRDPGVDSLYATWYNNPPEPIDGVEWARLDVTDEASMIAMAERLDRIDWLINAVGWLHDENTGPEKHSRSLNRTGFLHAMEMNALPSLLLAKHFRSHLKRSDAGVFATISARLGSIGENRLGGWYSYRASKAALNMALVTLAVEWRRELPSATVAALHPGTTDTRLSAPFQARVPAGQLFSPRQTADYLLGVIQGLTPEKTGRFWSFDGEELPW</sequence>
<name>A0A540VRM0_9GAMM</name>
<dbReference type="Proteomes" id="UP000315400">
    <property type="component" value="Unassembled WGS sequence"/>
</dbReference>
<proteinExistence type="predicted"/>
<dbReference type="EMBL" id="VIFK01000064">
    <property type="protein sequence ID" value="TQE99404.1"/>
    <property type="molecule type" value="Genomic_DNA"/>
</dbReference>
<dbReference type="SUPFAM" id="SSF51735">
    <property type="entry name" value="NAD(P)-binding Rossmann-fold domains"/>
    <property type="match status" value="1"/>
</dbReference>
<accession>A0A540VRM0</accession>
<dbReference type="PANTHER" id="PTHR43544:SF12">
    <property type="entry name" value="NAD(P)-BINDING ROSSMANN-FOLD SUPERFAMILY PROTEIN"/>
    <property type="match status" value="1"/>
</dbReference>
<dbReference type="AlphaFoldDB" id="A0A540VRM0"/>
<dbReference type="GO" id="GO:0005737">
    <property type="term" value="C:cytoplasm"/>
    <property type="evidence" value="ECO:0007669"/>
    <property type="project" value="TreeGrafter"/>
</dbReference>
<comment type="caution">
    <text evidence="1">The sequence shown here is derived from an EMBL/GenBank/DDBJ whole genome shotgun (WGS) entry which is preliminary data.</text>
</comment>
<dbReference type="InterPro" id="IPR051468">
    <property type="entry name" value="Fungal_SecMetab_SDRs"/>
</dbReference>
<gene>
    <name evidence="1" type="ORF">FKY71_08770</name>
</gene>
<dbReference type="PRINTS" id="PR00081">
    <property type="entry name" value="GDHRDH"/>
</dbReference>
<dbReference type="InterPro" id="IPR036291">
    <property type="entry name" value="NAD(P)-bd_dom_sf"/>
</dbReference>
<protein>
    <submittedName>
        <fullName evidence="1">SDR family NAD(P)-dependent oxidoreductase</fullName>
    </submittedName>
</protein>
<evidence type="ECO:0000313" key="2">
    <source>
        <dbReference type="Proteomes" id="UP000315400"/>
    </source>
</evidence>
<dbReference type="PANTHER" id="PTHR43544">
    <property type="entry name" value="SHORT-CHAIN DEHYDROGENASE/REDUCTASE"/>
    <property type="match status" value="1"/>
</dbReference>
<dbReference type="InterPro" id="IPR002347">
    <property type="entry name" value="SDR_fam"/>
</dbReference>
<evidence type="ECO:0000313" key="1">
    <source>
        <dbReference type="EMBL" id="TQE99404.1"/>
    </source>
</evidence>